<dbReference type="SUPFAM" id="SSF55821">
    <property type="entry name" value="YrdC/RibB"/>
    <property type="match status" value="1"/>
</dbReference>
<dbReference type="AlphaFoldDB" id="A0AAF0D174"/>
<dbReference type="GO" id="GO:0005737">
    <property type="term" value="C:cytoplasm"/>
    <property type="evidence" value="ECO:0007669"/>
    <property type="project" value="UniProtKB-SubCell"/>
</dbReference>
<evidence type="ECO:0000256" key="4">
    <source>
        <dbReference type="ARBA" id="ARBA00022490"/>
    </source>
</evidence>
<protein>
    <recommendedName>
        <fullName evidence="10">L-threonylcarbamoyladenylate synthase</fullName>
        <ecNumber evidence="3">2.7.7.87</ecNumber>
    </recommendedName>
    <alternativeName>
        <fullName evidence="10">L-threonylcarbamoyladenylate synthase</fullName>
    </alternativeName>
</protein>
<dbReference type="InterPro" id="IPR050156">
    <property type="entry name" value="TC-AMP_synthase_SUA5"/>
</dbReference>
<evidence type="ECO:0000256" key="6">
    <source>
        <dbReference type="ARBA" id="ARBA00022694"/>
    </source>
</evidence>
<evidence type="ECO:0000256" key="11">
    <source>
        <dbReference type="ARBA" id="ARBA00048366"/>
    </source>
</evidence>
<dbReference type="KEGG" id="oyw:OdinLCB4_004535"/>
<evidence type="ECO:0000313" key="14">
    <source>
        <dbReference type="Proteomes" id="UP000186851"/>
    </source>
</evidence>
<keyword evidence="4" id="KW-0963">Cytoplasm</keyword>
<gene>
    <name evidence="13" type="ORF">OdinLCB4_004535</name>
</gene>
<evidence type="ECO:0000256" key="7">
    <source>
        <dbReference type="ARBA" id="ARBA00022695"/>
    </source>
</evidence>
<dbReference type="InterPro" id="IPR017945">
    <property type="entry name" value="DHBP_synth_RibB-like_a/b_dom"/>
</dbReference>
<evidence type="ECO:0000313" key="13">
    <source>
        <dbReference type="EMBL" id="WEU39754.1"/>
    </source>
</evidence>
<keyword evidence="5" id="KW-0808">Transferase</keyword>
<dbReference type="GO" id="GO:0003725">
    <property type="term" value="F:double-stranded RNA binding"/>
    <property type="evidence" value="ECO:0007669"/>
    <property type="project" value="InterPro"/>
</dbReference>
<dbReference type="GO" id="GO:0006450">
    <property type="term" value="P:regulation of translational fidelity"/>
    <property type="evidence" value="ECO:0007669"/>
    <property type="project" value="TreeGrafter"/>
</dbReference>
<evidence type="ECO:0000256" key="10">
    <source>
        <dbReference type="ARBA" id="ARBA00029774"/>
    </source>
</evidence>
<dbReference type="PANTHER" id="PTHR17490:SF16">
    <property type="entry name" value="THREONYLCARBAMOYL-AMP SYNTHASE"/>
    <property type="match status" value="1"/>
</dbReference>
<accession>A0AAF0D174</accession>
<evidence type="ECO:0000256" key="8">
    <source>
        <dbReference type="ARBA" id="ARBA00022741"/>
    </source>
</evidence>
<comment type="similarity">
    <text evidence="2">Belongs to the SUA5 family.</text>
</comment>
<reference evidence="13" key="1">
    <citation type="journal article" date="2017" name="Nature">
        <title>Asgard archaea illuminate the origin of eukaryotic cellular complexity.</title>
        <authorList>
            <person name="Zaremba-Niedzwiedzka K."/>
            <person name="Caceres E.F."/>
            <person name="Saw J.H."/>
            <person name="Backstrom D."/>
            <person name="Juzokaite L."/>
            <person name="Vancaester E."/>
            <person name="Seitz K.W."/>
            <person name="Anantharaman K."/>
            <person name="Starnawski P."/>
            <person name="Kjeldsen K.U."/>
            <person name="Scott M.B."/>
            <person name="Nunoura T."/>
            <person name="Banfield J.F."/>
            <person name="Schramm A."/>
            <person name="Baker B.J."/>
            <person name="Spang A."/>
            <person name="Ettema T.J.G."/>
        </authorList>
    </citation>
    <scope>NUCLEOTIDE SEQUENCE</scope>
    <source>
        <strain evidence="13">LCB_4</strain>
    </source>
</reference>
<dbReference type="NCBIfam" id="TIGR00057">
    <property type="entry name" value="L-threonylcarbamoyladenylate synthase"/>
    <property type="match status" value="1"/>
</dbReference>
<dbReference type="InterPro" id="IPR006070">
    <property type="entry name" value="Sua5-like_dom"/>
</dbReference>
<organism evidence="13 14">
    <name type="scientific">Odinarchaeota yellowstonii (strain LCB_4)</name>
    <dbReference type="NCBI Taxonomy" id="1841599"/>
    <lineage>
        <taxon>Archaea</taxon>
        <taxon>Promethearchaeati</taxon>
        <taxon>Candidatus Odinarchaeota</taxon>
        <taxon>Candidatus Odinarchaeia</taxon>
        <taxon>Candidatus Odinarchaeales</taxon>
        <taxon>Candidatus Odinarchaeaceae</taxon>
        <taxon>Candidatus Odinarchaeum</taxon>
    </lineage>
</organism>
<comment type="subcellular location">
    <subcellularLocation>
        <location evidence="1">Cytoplasm</location>
    </subcellularLocation>
</comment>
<name>A0AAF0D174_ODILC</name>
<evidence type="ECO:0000256" key="9">
    <source>
        <dbReference type="ARBA" id="ARBA00022840"/>
    </source>
</evidence>
<keyword evidence="6" id="KW-0819">tRNA processing</keyword>
<evidence type="ECO:0000256" key="5">
    <source>
        <dbReference type="ARBA" id="ARBA00022679"/>
    </source>
</evidence>
<comment type="catalytic activity">
    <reaction evidence="11">
        <text>L-threonine + hydrogencarbonate + ATP = L-threonylcarbamoyladenylate + diphosphate + H2O</text>
        <dbReference type="Rhea" id="RHEA:36407"/>
        <dbReference type="ChEBI" id="CHEBI:15377"/>
        <dbReference type="ChEBI" id="CHEBI:17544"/>
        <dbReference type="ChEBI" id="CHEBI:30616"/>
        <dbReference type="ChEBI" id="CHEBI:33019"/>
        <dbReference type="ChEBI" id="CHEBI:57926"/>
        <dbReference type="ChEBI" id="CHEBI:73682"/>
        <dbReference type="EC" id="2.7.7.87"/>
    </reaction>
</comment>
<feature type="domain" description="YrdC-like" evidence="12">
    <location>
        <begin position="13"/>
        <end position="197"/>
    </location>
</feature>
<evidence type="ECO:0000256" key="2">
    <source>
        <dbReference type="ARBA" id="ARBA00007663"/>
    </source>
</evidence>
<keyword evidence="7" id="KW-0548">Nucleotidyltransferase</keyword>
<evidence type="ECO:0000256" key="3">
    <source>
        <dbReference type="ARBA" id="ARBA00012584"/>
    </source>
</evidence>
<dbReference type="GO" id="GO:0008033">
    <property type="term" value="P:tRNA processing"/>
    <property type="evidence" value="ECO:0007669"/>
    <property type="project" value="UniProtKB-KW"/>
</dbReference>
<dbReference type="GO" id="GO:0000049">
    <property type="term" value="F:tRNA binding"/>
    <property type="evidence" value="ECO:0007669"/>
    <property type="project" value="TreeGrafter"/>
</dbReference>
<dbReference type="EC" id="2.7.7.87" evidence="3"/>
<dbReference type="EMBL" id="CP091871">
    <property type="protein sequence ID" value="WEU39754.1"/>
    <property type="molecule type" value="Genomic_DNA"/>
</dbReference>
<dbReference type="GO" id="GO:0061710">
    <property type="term" value="F:L-threonylcarbamoyladenylate synthase"/>
    <property type="evidence" value="ECO:0007669"/>
    <property type="project" value="UniProtKB-EC"/>
</dbReference>
<dbReference type="PANTHER" id="PTHR17490">
    <property type="entry name" value="SUA5"/>
    <property type="match status" value="1"/>
</dbReference>
<proteinExistence type="inferred from homology"/>
<keyword evidence="9" id="KW-0067">ATP-binding</keyword>
<dbReference type="GO" id="GO:0005524">
    <property type="term" value="F:ATP binding"/>
    <property type="evidence" value="ECO:0007669"/>
    <property type="project" value="UniProtKB-KW"/>
</dbReference>
<sequence length="204" mass="21770">MKIVKVDSVNPDLEILREAAEAILRGCLVAYPTDTLYGLCTNPFSEDAVRRLFSAKRRSLGKGLPILVENLTALKRIAYVNQVAAKLIEKFWPGALTIIVDKRNVIPDIVTGGSSVAVRMPDSKITLKLAGLCGGFLIGTSANISGSIKQPDHVEVVVEELGDAVDLILDGGKTGGLPSTIVDVREGLIKVIREGAIPSSILRV</sequence>
<dbReference type="Proteomes" id="UP000186851">
    <property type="component" value="Chromosome"/>
</dbReference>
<dbReference type="Pfam" id="PF01300">
    <property type="entry name" value="Sua5_yciO_yrdC"/>
    <property type="match status" value="1"/>
</dbReference>
<keyword evidence="8" id="KW-0547">Nucleotide-binding</keyword>
<reference evidence="13" key="2">
    <citation type="journal article" date="2022" name="Nat. Microbiol.">
        <title>A closed Candidatus Odinarchaeum chromosome exposes Asgard archaeal viruses.</title>
        <authorList>
            <person name="Tamarit D."/>
            <person name="Caceres E.F."/>
            <person name="Krupovic M."/>
            <person name="Nijland R."/>
            <person name="Eme L."/>
            <person name="Robinson N.P."/>
            <person name="Ettema T.J.G."/>
        </authorList>
    </citation>
    <scope>NUCLEOTIDE SEQUENCE</scope>
    <source>
        <strain evidence="13">LCB_4</strain>
    </source>
</reference>
<evidence type="ECO:0000256" key="1">
    <source>
        <dbReference type="ARBA" id="ARBA00004496"/>
    </source>
</evidence>
<dbReference type="Gene3D" id="3.90.870.10">
    <property type="entry name" value="DHBP synthase"/>
    <property type="match status" value="1"/>
</dbReference>
<evidence type="ECO:0000259" key="12">
    <source>
        <dbReference type="PROSITE" id="PS51163"/>
    </source>
</evidence>
<dbReference type="PROSITE" id="PS51163">
    <property type="entry name" value="YRDC"/>
    <property type="match status" value="1"/>
</dbReference>